<sequence length="400" mass="43365">MRTATTLWPGFTPATIPALVFDGGVTWLDGAAPQDDGWEEVGDRWRFPGCHPALNANTAVTLPGGALAAGVLLPSLGEADAVTVASILLHEAFHVYQRAHPRPAWQADELAALTYPATDPEVLHARAEETQALADALSAADWVPHARRALHWRQVRSDRLTPEHRTFEARMETAEGLAEYVETRFLGTFPPMDATDAARMNARQWAYHTGAALAHLLRRSGADWMEAVEGGTPLHAQLGKLVGPPATPLQPTPPQPTPALRHAAEVAAHTHTESLRRLEATFAAQPGERLTVTSAAGFPVTALDPMNVTRLDGTHFPHACFLHTRFLSLNLGADGTFRLSGASALTHGPGLWRPTAVEVRGLPLPETSGGRWVVQDDRWTIQLPADRVQSTPDGWRCRLD</sequence>
<gene>
    <name evidence="1" type="ORF">M8445_01720</name>
</gene>
<name>A0ABY7V2Y4_9DEIO</name>
<dbReference type="Proteomes" id="UP001217044">
    <property type="component" value="Chromosome"/>
</dbReference>
<keyword evidence="2" id="KW-1185">Reference proteome</keyword>
<evidence type="ECO:0000313" key="2">
    <source>
        <dbReference type="Proteomes" id="UP001217044"/>
    </source>
</evidence>
<evidence type="ECO:0000313" key="1">
    <source>
        <dbReference type="EMBL" id="WDA58959.1"/>
    </source>
</evidence>
<protein>
    <submittedName>
        <fullName evidence="1">Uncharacterized protein</fullName>
    </submittedName>
</protein>
<organism evidence="1 2">
    <name type="scientific">Deinococcus aquaticus</name>
    <dbReference type="NCBI Taxonomy" id="328692"/>
    <lineage>
        <taxon>Bacteria</taxon>
        <taxon>Thermotogati</taxon>
        <taxon>Deinococcota</taxon>
        <taxon>Deinococci</taxon>
        <taxon>Deinococcales</taxon>
        <taxon>Deinococcaceae</taxon>
        <taxon>Deinococcus</taxon>
    </lineage>
</organism>
<reference evidence="1 2" key="1">
    <citation type="submission" date="2022-12" db="EMBL/GenBank/DDBJ databases">
        <title>Genome Sequence of Deinococcus aquaticus Type Strain PB314.</title>
        <authorList>
            <person name="Albert C."/>
            <person name="Hill J."/>
            <person name="Boren L."/>
            <person name="Scholz-Ng S."/>
            <person name="Fatema N."/>
            <person name="Grosso R."/>
            <person name="Soboslay E."/>
            <person name="Tuohy J."/>
        </authorList>
    </citation>
    <scope>NUCLEOTIDE SEQUENCE [LARGE SCALE GENOMIC DNA]</scope>
    <source>
        <strain evidence="1 2">PB-314</strain>
    </source>
</reference>
<dbReference type="EMBL" id="CP115165">
    <property type="protein sequence ID" value="WDA58959.1"/>
    <property type="molecule type" value="Genomic_DNA"/>
</dbReference>
<accession>A0ABY7V2Y4</accession>
<proteinExistence type="predicted"/>
<dbReference type="RefSeq" id="WP_273989224.1">
    <property type="nucleotide sequence ID" value="NZ_BAABQT010000001.1"/>
</dbReference>